<dbReference type="EC" id="2.7.11.1" evidence="2"/>
<evidence type="ECO:0000256" key="7">
    <source>
        <dbReference type="ARBA" id="ARBA00022741"/>
    </source>
</evidence>
<reference evidence="14 15" key="1">
    <citation type="journal article" date="2020" name="Mol. Plant">
        <title>The Chromosome-Based Rubber Tree Genome Provides New Insights into Spurge Genome Evolution and Rubber Biosynthesis.</title>
        <authorList>
            <person name="Liu J."/>
            <person name="Shi C."/>
            <person name="Shi C.C."/>
            <person name="Li W."/>
            <person name="Zhang Q.J."/>
            <person name="Zhang Y."/>
            <person name="Li K."/>
            <person name="Lu H.F."/>
            <person name="Shi C."/>
            <person name="Zhu S.T."/>
            <person name="Xiao Z.Y."/>
            <person name="Nan H."/>
            <person name="Yue Y."/>
            <person name="Zhu X.G."/>
            <person name="Wu Y."/>
            <person name="Hong X.N."/>
            <person name="Fan G.Y."/>
            <person name="Tong Y."/>
            <person name="Zhang D."/>
            <person name="Mao C.L."/>
            <person name="Liu Y.L."/>
            <person name="Hao S.J."/>
            <person name="Liu W.Q."/>
            <person name="Lv M.Q."/>
            <person name="Zhang H.B."/>
            <person name="Liu Y."/>
            <person name="Hu-Tang G.R."/>
            <person name="Wang J.P."/>
            <person name="Wang J.H."/>
            <person name="Sun Y.H."/>
            <person name="Ni S.B."/>
            <person name="Chen W.B."/>
            <person name="Zhang X.C."/>
            <person name="Jiao Y.N."/>
            <person name="Eichler E.E."/>
            <person name="Li G.H."/>
            <person name="Liu X."/>
            <person name="Gao L.Z."/>
        </authorList>
    </citation>
    <scope>NUCLEOTIDE SEQUENCE [LARGE SCALE GENOMIC DNA]</scope>
    <source>
        <strain evidence="15">cv. GT1</strain>
        <tissue evidence="14">Leaf</tissue>
    </source>
</reference>
<accession>A0A6A6N6I3</accession>
<evidence type="ECO:0000256" key="5">
    <source>
        <dbReference type="ARBA" id="ARBA00022679"/>
    </source>
</evidence>
<evidence type="ECO:0000256" key="9">
    <source>
        <dbReference type="ARBA" id="ARBA00022840"/>
    </source>
</evidence>
<comment type="catalytic activity">
    <reaction evidence="13">
        <text>L-seryl-[protein] + ATP = O-phospho-L-seryl-[protein] + ADP + H(+)</text>
        <dbReference type="Rhea" id="RHEA:17989"/>
        <dbReference type="Rhea" id="RHEA-COMP:9863"/>
        <dbReference type="Rhea" id="RHEA-COMP:11604"/>
        <dbReference type="ChEBI" id="CHEBI:15378"/>
        <dbReference type="ChEBI" id="CHEBI:29999"/>
        <dbReference type="ChEBI" id="CHEBI:30616"/>
        <dbReference type="ChEBI" id="CHEBI:83421"/>
        <dbReference type="ChEBI" id="CHEBI:456216"/>
        <dbReference type="EC" id="2.7.11.1"/>
    </reaction>
</comment>
<dbReference type="EMBL" id="JAAGAX010000003">
    <property type="protein sequence ID" value="KAF2320176.1"/>
    <property type="molecule type" value="Genomic_DNA"/>
</dbReference>
<dbReference type="GO" id="GO:0004674">
    <property type="term" value="F:protein serine/threonine kinase activity"/>
    <property type="evidence" value="ECO:0007669"/>
    <property type="project" value="UniProtKB-KW"/>
</dbReference>
<keyword evidence="5" id="KW-0808">Transferase</keyword>
<dbReference type="AlphaFoldDB" id="A0A6A6N6I3"/>
<dbReference type="SUPFAM" id="SSF56112">
    <property type="entry name" value="Protein kinase-like (PK-like)"/>
    <property type="match status" value="1"/>
</dbReference>
<keyword evidence="10" id="KW-1133">Transmembrane helix</keyword>
<keyword evidence="15" id="KW-1185">Reference proteome</keyword>
<keyword evidence="6" id="KW-0812">Transmembrane</keyword>
<keyword evidence="3" id="KW-1003">Cell membrane</keyword>
<dbReference type="SUPFAM" id="SSF52540">
    <property type="entry name" value="P-loop containing nucleoside triphosphate hydrolases"/>
    <property type="match status" value="1"/>
</dbReference>
<evidence type="ECO:0000256" key="4">
    <source>
        <dbReference type="ARBA" id="ARBA00022527"/>
    </source>
</evidence>
<dbReference type="GO" id="GO:0005524">
    <property type="term" value="F:ATP binding"/>
    <property type="evidence" value="ECO:0007669"/>
    <property type="project" value="UniProtKB-KW"/>
</dbReference>
<evidence type="ECO:0000256" key="12">
    <source>
        <dbReference type="ARBA" id="ARBA00047899"/>
    </source>
</evidence>
<dbReference type="InterPro" id="IPR027417">
    <property type="entry name" value="P-loop_NTPase"/>
</dbReference>
<protein>
    <recommendedName>
        <fullName evidence="2">non-specific serine/threonine protein kinase</fullName>
        <ecNumber evidence="2">2.7.11.1</ecNumber>
    </recommendedName>
</protein>
<comment type="subcellular location">
    <subcellularLocation>
        <location evidence="1">Cell membrane</location>
        <topology evidence="1">Single-pass membrane protein</topology>
    </subcellularLocation>
</comment>
<keyword evidence="11" id="KW-0472">Membrane</keyword>
<comment type="catalytic activity">
    <reaction evidence="12">
        <text>L-threonyl-[protein] + ATP = O-phospho-L-threonyl-[protein] + ADP + H(+)</text>
        <dbReference type="Rhea" id="RHEA:46608"/>
        <dbReference type="Rhea" id="RHEA-COMP:11060"/>
        <dbReference type="Rhea" id="RHEA-COMP:11605"/>
        <dbReference type="ChEBI" id="CHEBI:15378"/>
        <dbReference type="ChEBI" id="CHEBI:30013"/>
        <dbReference type="ChEBI" id="CHEBI:30616"/>
        <dbReference type="ChEBI" id="CHEBI:61977"/>
        <dbReference type="ChEBI" id="CHEBI:456216"/>
        <dbReference type="EC" id="2.7.11.1"/>
    </reaction>
</comment>
<keyword evidence="8" id="KW-0418">Kinase</keyword>
<gene>
    <name evidence="14" type="ORF">GH714_025012</name>
</gene>
<keyword evidence="4" id="KW-0723">Serine/threonine-protein kinase</keyword>
<dbReference type="PANTHER" id="PTHR47982">
    <property type="entry name" value="PROLINE-RICH RECEPTOR-LIKE PROTEIN KINASE PERK4"/>
    <property type="match status" value="1"/>
</dbReference>
<dbReference type="Proteomes" id="UP000467840">
    <property type="component" value="Chromosome 10"/>
</dbReference>
<dbReference type="PANTHER" id="PTHR47982:SF17">
    <property type="entry name" value="NON-SPECIFIC SERINE_THREONINE PROTEIN KINASE"/>
    <property type="match status" value="1"/>
</dbReference>
<dbReference type="InterPro" id="IPR011009">
    <property type="entry name" value="Kinase-like_dom_sf"/>
</dbReference>
<evidence type="ECO:0000256" key="13">
    <source>
        <dbReference type="ARBA" id="ARBA00048679"/>
    </source>
</evidence>
<evidence type="ECO:0000256" key="8">
    <source>
        <dbReference type="ARBA" id="ARBA00022777"/>
    </source>
</evidence>
<organism evidence="14 15">
    <name type="scientific">Hevea brasiliensis</name>
    <name type="common">Para rubber tree</name>
    <name type="synonym">Siphonia brasiliensis</name>
    <dbReference type="NCBI Taxonomy" id="3981"/>
    <lineage>
        <taxon>Eukaryota</taxon>
        <taxon>Viridiplantae</taxon>
        <taxon>Streptophyta</taxon>
        <taxon>Embryophyta</taxon>
        <taxon>Tracheophyta</taxon>
        <taxon>Spermatophyta</taxon>
        <taxon>Magnoliopsida</taxon>
        <taxon>eudicotyledons</taxon>
        <taxon>Gunneridae</taxon>
        <taxon>Pentapetalae</taxon>
        <taxon>rosids</taxon>
        <taxon>fabids</taxon>
        <taxon>Malpighiales</taxon>
        <taxon>Euphorbiaceae</taxon>
        <taxon>Crotonoideae</taxon>
        <taxon>Micrandreae</taxon>
        <taxon>Hevea</taxon>
    </lineage>
</organism>
<dbReference type="InterPro" id="IPR047117">
    <property type="entry name" value="PERK1-13-like"/>
</dbReference>
<evidence type="ECO:0000256" key="1">
    <source>
        <dbReference type="ARBA" id="ARBA00004162"/>
    </source>
</evidence>
<evidence type="ECO:0000256" key="11">
    <source>
        <dbReference type="ARBA" id="ARBA00023136"/>
    </source>
</evidence>
<evidence type="ECO:0000313" key="14">
    <source>
        <dbReference type="EMBL" id="KAF2320176.1"/>
    </source>
</evidence>
<keyword evidence="7" id="KW-0547">Nucleotide-binding</keyword>
<comment type="caution">
    <text evidence="14">The sequence shown here is derived from an EMBL/GenBank/DDBJ whole genome shotgun (WGS) entry which is preliminary data.</text>
</comment>
<dbReference type="Gene3D" id="1.10.510.10">
    <property type="entry name" value="Transferase(Phosphotransferase) domain 1"/>
    <property type="match status" value="1"/>
</dbReference>
<evidence type="ECO:0000256" key="3">
    <source>
        <dbReference type="ARBA" id="ARBA00022475"/>
    </source>
</evidence>
<dbReference type="GO" id="GO:0043531">
    <property type="term" value="F:ADP binding"/>
    <property type="evidence" value="ECO:0007669"/>
    <property type="project" value="InterPro"/>
</dbReference>
<dbReference type="GO" id="GO:0005886">
    <property type="term" value="C:plasma membrane"/>
    <property type="evidence" value="ECO:0007669"/>
    <property type="project" value="UniProtKB-SubCell"/>
</dbReference>
<evidence type="ECO:0000313" key="15">
    <source>
        <dbReference type="Proteomes" id="UP000467840"/>
    </source>
</evidence>
<evidence type="ECO:0000256" key="10">
    <source>
        <dbReference type="ARBA" id="ARBA00022989"/>
    </source>
</evidence>
<evidence type="ECO:0000256" key="6">
    <source>
        <dbReference type="ARBA" id="ARBA00022692"/>
    </source>
</evidence>
<dbReference type="Gene3D" id="3.40.50.300">
    <property type="entry name" value="P-loop containing nucleotide triphosphate hydrolases"/>
    <property type="match status" value="1"/>
</dbReference>
<proteinExistence type="predicted"/>
<keyword evidence="9" id="KW-0067">ATP-binding</keyword>
<name>A0A6A6N6I3_HEVBR</name>
<evidence type="ECO:0000256" key="2">
    <source>
        <dbReference type="ARBA" id="ARBA00012513"/>
    </source>
</evidence>
<sequence length="415" mass="46919">MPFEYAPKDVYSFGVVLLELITGRTIFDEHRVDIVNWAKPFMFKGDSVEINYSCLVDSALKGDYIKSEMERMIYCAAISVYRPSKLRPRMKQIVEALEGKMPSNELWVAEELKEITEASNLHWSKATSSQGIEPEIMQIQEMHAKSHYSALEPAATLSETSLEATAHNVMPSSRLMKVYHILNEIMTRIGNPNISTIGVCGGEGVGKTTLLEALKIQPVIRDVFQFVIWVTVPKVPDPREEFISLNTVGIPDPTPENGCKIVLTTRSEQVCDRISVDSKINLENLLCKLFWENVGESIYSSNLQPLARKVVDLCCYHSHAIFLMSKALKMNLMLIYLRLPDDTTRRCLKNGAPFFVNEKIAGESLIDNWISDDLTDTHQKGRNVLETLVTAGLLERSEDGKFFTLHEIDRCILLE</sequence>